<comment type="caution">
    <text evidence="1">The sequence shown here is derived from an EMBL/GenBank/DDBJ whole genome shotgun (WGS) entry which is preliminary data.</text>
</comment>
<sequence length="122" mass="14803">MKLFNELNNANFELYAAKHYVNHQCLSPEEFYEDLARFKYVVRLLRRYRESGNIQERLLLNHIITIYNVFEIPAANRMMFHRVDIDLWPALKTFLVYLNFLPENLHRNINIDLYIAKKLKDL</sequence>
<dbReference type="Proteomes" id="UP000263268">
    <property type="component" value="Unassembled WGS sequence"/>
</dbReference>
<dbReference type="Pfam" id="PF23837">
    <property type="entry name" value="DUF7207"/>
    <property type="match status" value="1"/>
</dbReference>
<proteinExistence type="predicted"/>
<evidence type="ECO:0000313" key="1">
    <source>
        <dbReference type="EMBL" id="HCY82172.1"/>
    </source>
</evidence>
<reference evidence="1 2" key="1">
    <citation type="journal article" date="2018" name="Nat. Biotechnol.">
        <title>A standardized bacterial taxonomy based on genome phylogeny substantially revises the tree of life.</title>
        <authorList>
            <person name="Parks D.H."/>
            <person name="Chuvochina M."/>
            <person name="Waite D.W."/>
            <person name="Rinke C."/>
            <person name="Skarshewski A."/>
            <person name="Chaumeil P.A."/>
            <person name="Hugenholtz P."/>
        </authorList>
    </citation>
    <scope>NUCLEOTIDE SEQUENCE [LARGE SCALE GENOMIC DNA]</scope>
    <source>
        <strain evidence="1">UBA10227</strain>
    </source>
</reference>
<dbReference type="EMBL" id="DPRK01000184">
    <property type="protein sequence ID" value="HCY82172.1"/>
    <property type="molecule type" value="Genomic_DNA"/>
</dbReference>
<protein>
    <submittedName>
        <fullName evidence="1">Uncharacterized protein</fullName>
    </submittedName>
</protein>
<evidence type="ECO:0000313" key="2">
    <source>
        <dbReference type="Proteomes" id="UP000263268"/>
    </source>
</evidence>
<name>A0A3D6BSF9_9FLAO</name>
<dbReference type="AlphaFoldDB" id="A0A3D6BSF9"/>
<dbReference type="InterPro" id="IPR055631">
    <property type="entry name" value="DUF7207"/>
</dbReference>
<organism evidence="1 2">
    <name type="scientific">Xanthomarina gelatinilytica</name>
    <dbReference type="NCBI Taxonomy" id="1137281"/>
    <lineage>
        <taxon>Bacteria</taxon>
        <taxon>Pseudomonadati</taxon>
        <taxon>Bacteroidota</taxon>
        <taxon>Flavobacteriia</taxon>
        <taxon>Flavobacteriales</taxon>
        <taxon>Flavobacteriaceae</taxon>
        <taxon>Xanthomarina</taxon>
    </lineage>
</organism>
<gene>
    <name evidence="1" type="ORF">DHV22_11490</name>
</gene>
<accession>A0A3D6BSF9</accession>